<dbReference type="AlphaFoldDB" id="A0A1G7RKR7"/>
<dbReference type="OrthoDB" id="7575324at2"/>
<dbReference type="EMBL" id="FNBI01000012">
    <property type="protein sequence ID" value="SDG11313.1"/>
    <property type="molecule type" value="Genomic_DNA"/>
</dbReference>
<organism evidence="2 3">
    <name type="scientific">Sphingomonas carotinifaciens</name>
    <dbReference type="NCBI Taxonomy" id="1166323"/>
    <lineage>
        <taxon>Bacteria</taxon>
        <taxon>Pseudomonadati</taxon>
        <taxon>Pseudomonadota</taxon>
        <taxon>Alphaproteobacteria</taxon>
        <taxon>Sphingomonadales</taxon>
        <taxon>Sphingomonadaceae</taxon>
        <taxon>Sphingomonas</taxon>
    </lineage>
</organism>
<dbReference type="Proteomes" id="UP000436801">
    <property type="component" value="Unassembled WGS sequence"/>
</dbReference>
<reference evidence="1 4" key="2">
    <citation type="submission" date="2019-12" db="EMBL/GenBank/DDBJ databases">
        <authorList>
            <person name="Zheng J."/>
        </authorList>
    </citation>
    <scope>NUCLEOTIDE SEQUENCE [LARGE SCALE GENOMIC DNA]</scope>
    <source>
        <strain evidence="1 4">DSM 27347</strain>
    </source>
</reference>
<reference evidence="2 3" key="1">
    <citation type="submission" date="2016-10" db="EMBL/GenBank/DDBJ databases">
        <authorList>
            <person name="Varghese N."/>
            <person name="Submissions S."/>
        </authorList>
    </citation>
    <scope>NUCLEOTIDE SEQUENCE [LARGE SCALE GENOMIC DNA]</scope>
    <source>
        <strain evidence="2 3">S7-754</strain>
    </source>
</reference>
<keyword evidence="3" id="KW-1185">Reference proteome</keyword>
<evidence type="ECO:0000313" key="2">
    <source>
        <dbReference type="EMBL" id="SDG11313.1"/>
    </source>
</evidence>
<evidence type="ECO:0000313" key="3">
    <source>
        <dbReference type="Proteomes" id="UP000323502"/>
    </source>
</evidence>
<evidence type="ECO:0000313" key="1">
    <source>
        <dbReference type="EMBL" id="MWC44496.1"/>
    </source>
</evidence>
<sequence length="62" mass="7071">MEWIKILALAAMVYGVWATYKALGTPVRYQGHRYFPQSDGTFKRWYGGRRFAPSEIGMADPG</sequence>
<accession>A0A1G7RKR7</accession>
<gene>
    <name evidence="1" type="ORF">GQR91_12655</name>
    <name evidence="2" type="ORF">SAMN05216557_1124</name>
</gene>
<dbReference type="RefSeq" id="WP_112383971.1">
    <property type="nucleotide sequence ID" value="NZ_CP178397.1"/>
</dbReference>
<evidence type="ECO:0000313" key="4">
    <source>
        <dbReference type="Proteomes" id="UP000436801"/>
    </source>
</evidence>
<dbReference type="Proteomes" id="UP000323502">
    <property type="component" value="Unassembled WGS sequence"/>
</dbReference>
<dbReference type="EMBL" id="WSUT01000005">
    <property type="protein sequence ID" value="MWC44496.1"/>
    <property type="molecule type" value="Genomic_DNA"/>
</dbReference>
<name>A0A1G7RKR7_9SPHN</name>
<protein>
    <submittedName>
        <fullName evidence="2">Uncharacterized protein</fullName>
    </submittedName>
</protein>
<proteinExistence type="predicted"/>